<dbReference type="InterPro" id="IPR038410">
    <property type="entry name" value="GxGYxYP_C_sf"/>
</dbReference>
<dbReference type="EMBL" id="JALJOR010000008">
    <property type="protein sequence ID" value="KAK9813020.1"/>
    <property type="molecule type" value="Genomic_DNA"/>
</dbReference>
<protein>
    <recommendedName>
        <fullName evidence="1">GxGYxYP putative glycoside hydrolase C-terminal domain-containing protein</fullName>
    </recommendedName>
</protein>
<dbReference type="AlphaFoldDB" id="A0AAW1PXA7"/>
<sequence length="332" mass="36736">MVDIQGMALDERLTATVAMGLLNRRFHKPTVVGNITVTDRLWLDTLQSQESPLASLTFKNISGWELAELAVYTGAAVGRIAYDPQEAWSFSTVVTLCGIHRAIPVPMQRHNITTLDSPAAPSMQPYRRLPQLQDSDGDNMQMEFNGNRDRMEERFAACGTPEARAVHACPPISWTFSNRLLTFAPFIVQWWFSRAQATGLDSYLMGPSGYGFLHPSQMAPGDIQTALLVNNTVQAATEMAMEGFVHWDDYGNGLQQAAPHEDAGHGAESTEVEKVAKIMNDQPLGSLSYIYKIIDVEYSHVEAVLGLLGPHVQLVGYRELTALARQKREMGL</sequence>
<organism evidence="2 3">
    <name type="scientific">[Myrmecia] bisecta</name>
    <dbReference type="NCBI Taxonomy" id="41462"/>
    <lineage>
        <taxon>Eukaryota</taxon>
        <taxon>Viridiplantae</taxon>
        <taxon>Chlorophyta</taxon>
        <taxon>core chlorophytes</taxon>
        <taxon>Trebouxiophyceae</taxon>
        <taxon>Trebouxiales</taxon>
        <taxon>Trebouxiaceae</taxon>
        <taxon>Myrmecia</taxon>
    </lineage>
</organism>
<gene>
    <name evidence="2" type="ORF">WJX72_007634</name>
</gene>
<evidence type="ECO:0000313" key="3">
    <source>
        <dbReference type="Proteomes" id="UP001489004"/>
    </source>
</evidence>
<keyword evidence="3" id="KW-1185">Reference proteome</keyword>
<reference evidence="2 3" key="1">
    <citation type="journal article" date="2024" name="Nat. Commun.">
        <title>Phylogenomics reveals the evolutionary origins of lichenization in chlorophyte algae.</title>
        <authorList>
            <person name="Puginier C."/>
            <person name="Libourel C."/>
            <person name="Otte J."/>
            <person name="Skaloud P."/>
            <person name="Haon M."/>
            <person name="Grisel S."/>
            <person name="Petersen M."/>
            <person name="Berrin J.G."/>
            <person name="Delaux P.M."/>
            <person name="Dal Grande F."/>
            <person name="Keller J."/>
        </authorList>
    </citation>
    <scope>NUCLEOTIDE SEQUENCE [LARGE SCALE GENOMIC DNA]</scope>
    <source>
        <strain evidence="2 3">SAG 2043</strain>
    </source>
</reference>
<accession>A0AAW1PXA7</accession>
<proteinExistence type="predicted"/>
<dbReference type="Pfam" id="PF14323">
    <property type="entry name" value="GxGYxYP_C"/>
    <property type="match status" value="1"/>
</dbReference>
<dbReference type="Gene3D" id="3.20.20.490">
    <property type="entry name" value="GxGYxYP glycoside hydrolase, C-terminal domain"/>
    <property type="match status" value="1"/>
</dbReference>
<dbReference type="Proteomes" id="UP001489004">
    <property type="component" value="Unassembled WGS sequence"/>
</dbReference>
<comment type="caution">
    <text evidence="2">The sequence shown here is derived from an EMBL/GenBank/DDBJ whole genome shotgun (WGS) entry which is preliminary data.</text>
</comment>
<dbReference type="InterPro" id="IPR025832">
    <property type="entry name" value="GxGYxYP_C"/>
</dbReference>
<feature type="domain" description="GxGYxYP putative glycoside hydrolase C-terminal" evidence="1">
    <location>
        <begin position="135"/>
        <end position="245"/>
    </location>
</feature>
<name>A0AAW1PXA7_9CHLO</name>
<evidence type="ECO:0000259" key="1">
    <source>
        <dbReference type="Pfam" id="PF14323"/>
    </source>
</evidence>
<evidence type="ECO:0000313" key="2">
    <source>
        <dbReference type="EMBL" id="KAK9813020.1"/>
    </source>
</evidence>